<protein>
    <submittedName>
        <fullName evidence="1">Enoyl-CoA hydratase/isomerase family protein</fullName>
    </submittedName>
</protein>
<dbReference type="Pfam" id="PF00378">
    <property type="entry name" value="ECH_1"/>
    <property type="match status" value="1"/>
</dbReference>
<comment type="caution">
    <text evidence="1">The sequence shown here is derived from an EMBL/GenBank/DDBJ whole genome shotgun (WGS) entry which is preliminary data.</text>
</comment>
<dbReference type="AlphaFoldDB" id="A0A934Q4K0"/>
<dbReference type="GO" id="GO:0006635">
    <property type="term" value="P:fatty acid beta-oxidation"/>
    <property type="evidence" value="ECO:0007669"/>
    <property type="project" value="TreeGrafter"/>
</dbReference>
<dbReference type="InterPro" id="IPR001753">
    <property type="entry name" value="Enoyl-CoA_hydra/iso"/>
</dbReference>
<dbReference type="PANTHER" id="PTHR11941:SF54">
    <property type="entry name" value="ENOYL-COA HYDRATASE, MITOCHONDRIAL"/>
    <property type="match status" value="1"/>
</dbReference>
<keyword evidence="2" id="KW-1185">Reference proteome</keyword>
<dbReference type="Gene3D" id="3.90.226.10">
    <property type="entry name" value="2-enoyl-CoA Hydratase, Chain A, domain 1"/>
    <property type="match status" value="1"/>
</dbReference>
<dbReference type="SUPFAM" id="SSF52096">
    <property type="entry name" value="ClpP/crotonase"/>
    <property type="match status" value="1"/>
</dbReference>
<reference evidence="1" key="1">
    <citation type="submission" date="2020-12" db="EMBL/GenBank/DDBJ databases">
        <title>Leucobacter sp. CAS1, isolated from Chromium sludge.</title>
        <authorList>
            <person name="Xu Z."/>
        </authorList>
    </citation>
    <scope>NUCLEOTIDE SEQUENCE</scope>
    <source>
        <strain evidence="1">CSA1</strain>
    </source>
</reference>
<dbReference type="Proteomes" id="UP000608530">
    <property type="component" value="Unassembled WGS sequence"/>
</dbReference>
<evidence type="ECO:0000313" key="1">
    <source>
        <dbReference type="EMBL" id="MBK0418305.1"/>
    </source>
</evidence>
<dbReference type="CDD" id="cd06558">
    <property type="entry name" value="crotonase-like"/>
    <property type="match status" value="1"/>
</dbReference>
<accession>A0A934Q4K0</accession>
<dbReference type="EMBL" id="JAEHOH010000006">
    <property type="protein sequence ID" value="MBK0418305.1"/>
    <property type="molecule type" value="Genomic_DNA"/>
</dbReference>
<dbReference type="PANTHER" id="PTHR11941">
    <property type="entry name" value="ENOYL-COA HYDRATASE-RELATED"/>
    <property type="match status" value="1"/>
</dbReference>
<gene>
    <name evidence="1" type="ORF">JD276_04575</name>
</gene>
<proteinExistence type="predicted"/>
<evidence type="ECO:0000313" key="2">
    <source>
        <dbReference type="Proteomes" id="UP000608530"/>
    </source>
</evidence>
<dbReference type="GO" id="GO:0003824">
    <property type="term" value="F:catalytic activity"/>
    <property type="evidence" value="ECO:0007669"/>
    <property type="project" value="UniProtKB-ARBA"/>
</dbReference>
<organism evidence="1 2">
    <name type="scientific">Leucobacter chromiisoli</name>
    <dbReference type="NCBI Taxonomy" id="2796471"/>
    <lineage>
        <taxon>Bacteria</taxon>
        <taxon>Bacillati</taxon>
        <taxon>Actinomycetota</taxon>
        <taxon>Actinomycetes</taxon>
        <taxon>Micrococcales</taxon>
        <taxon>Microbacteriaceae</taxon>
        <taxon>Leucobacter</taxon>
    </lineage>
</organism>
<sequence length="254" mass="27635">MGTTEVYVEDGIGYLVFSTPGKLNAFTRSMRERFLEGLRRHEADDTVEAVIVTGEGDAFCAGQDLNESASWDDGVPWVEEFEDLYRTVWTTSKPVIAAIPGVAAGGGFQLALLCDARIASTTARMGQPEVANGLASITGAWLMRRSLGDMRARELALSARLVEGEELLRLGIVDEMVEADGVRERAIAVARKLASSPSQAFASSKRWLFDSIEAEMRRVFEDAVALHRALFAEGVSQKGSRDFVAKVAADVESR</sequence>
<name>A0A934Q4K0_9MICO</name>
<dbReference type="RefSeq" id="WP_200114348.1">
    <property type="nucleotide sequence ID" value="NZ_JAEHOH010000006.1"/>
</dbReference>
<dbReference type="InterPro" id="IPR029045">
    <property type="entry name" value="ClpP/crotonase-like_dom_sf"/>
</dbReference>